<feature type="compositionally biased region" description="Low complexity" evidence="7">
    <location>
        <begin position="75"/>
        <end position="88"/>
    </location>
</feature>
<keyword evidence="9" id="KW-1185">Reference proteome</keyword>
<evidence type="ECO:0000313" key="8">
    <source>
        <dbReference type="EMBL" id="KAK1629816.1"/>
    </source>
</evidence>
<sequence length="336" mass="36422">MWSASSSPAIFLRSGQIRCHCLCHIPATLVNLTSLQELQLSANKVSGLIPRYCGHGLSRARIQSPLPLPLSCRQGPGHAGAAAPEALPAAPPPPHRPLLPRPPPGGSQSHAQWREHRSSMRHLQHLLSSLSSRVILSLITPVSAFTAFAAAVAAYNMLVPDHALNASPFPTSSSLGARAPPRVPHRGLLRARRRGTQGLDARPHQSCCTSFFFLDYTNVCCSTSASSGWGSYSCTSASFSYCYSSCTSASFGSYMSSCTSASSGCCCSTPSYSCSTASSGCYRSKSFGCYNRGKTHIQCTKERHSRCRREAIKDEKGKHQVIWLFYRFWDRQDDVG</sequence>
<dbReference type="Proteomes" id="UP001231189">
    <property type="component" value="Unassembled WGS sequence"/>
</dbReference>
<feature type="compositionally biased region" description="Pro residues" evidence="7">
    <location>
        <begin position="89"/>
        <end position="105"/>
    </location>
</feature>
<feature type="region of interest" description="Disordered" evidence="7">
    <location>
        <begin position="73"/>
        <end position="118"/>
    </location>
</feature>
<evidence type="ECO:0000256" key="1">
    <source>
        <dbReference type="ARBA" id="ARBA00004141"/>
    </source>
</evidence>
<keyword evidence="6" id="KW-0472">Membrane</keyword>
<keyword evidence="3" id="KW-0812">Transmembrane</keyword>
<dbReference type="PANTHER" id="PTHR33281:SF1">
    <property type="entry name" value="VOLTAGE-DEPENDENT CHLORIDE CHANNEL 1, CHLOROPLASTIC"/>
    <property type="match status" value="1"/>
</dbReference>
<dbReference type="GO" id="GO:0016020">
    <property type="term" value="C:membrane"/>
    <property type="evidence" value="ECO:0007669"/>
    <property type="project" value="UniProtKB-SubCell"/>
</dbReference>
<comment type="subcellular location">
    <subcellularLocation>
        <location evidence="1">Membrane</location>
        <topology evidence="1">Multi-pass membrane protein</topology>
    </subcellularLocation>
</comment>
<protein>
    <submittedName>
        <fullName evidence="8">Uncharacterized protein</fullName>
    </submittedName>
</protein>
<evidence type="ECO:0000256" key="4">
    <source>
        <dbReference type="ARBA" id="ARBA00022989"/>
    </source>
</evidence>
<comment type="caution">
    <text evidence="8">The sequence shown here is derived from an EMBL/GenBank/DDBJ whole genome shotgun (WGS) entry which is preliminary data.</text>
</comment>
<dbReference type="InterPro" id="IPR044669">
    <property type="entry name" value="YneE/VCCN1/2-like"/>
</dbReference>
<evidence type="ECO:0000256" key="2">
    <source>
        <dbReference type="ARBA" id="ARBA00022448"/>
    </source>
</evidence>
<evidence type="ECO:0000256" key="5">
    <source>
        <dbReference type="ARBA" id="ARBA00023065"/>
    </source>
</evidence>
<reference evidence="8" key="1">
    <citation type="submission" date="2023-07" db="EMBL/GenBank/DDBJ databases">
        <title>A chromosome-level genome assembly of Lolium multiflorum.</title>
        <authorList>
            <person name="Chen Y."/>
            <person name="Copetti D."/>
            <person name="Kolliker R."/>
            <person name="Studer B."/>
        </authorList>
    </citation>
    <scope>NUCLEOTIDE SEQUENCE</scope>
    <source>
        <strain evidence="8">02402/16</strain>
        <tissue evidence="8">Leaf</tissue>
    </source>
</reference>
<keyword evidence="5" id="KW-0406">Ion transport</keyword>
<dbReference type="EMBL" id="JAUUTY010000005">
    <property type="protein sequence ID" value="KAK1629816.1"/>
    <property type="molecule type" value="Genomic_DNA"/>
</dbReference>
<keyword evidence="2" id="KW-0813">Transport</keyword>
<keyword evidence="4" id="KW-1133">Transmembrane helix</keyword>
<evidence type="ECO:0000256" key="7">
    <source>
        <dbReference type="SAM" id="MobiDB-lite"/>
    </source>
</evidence>
<evidence type="ECO:0000256" key="3">
    <source>
        <dbReference type="ARBA" id="ARBA00022692"/>
    </source>
</evidence>
<accession>A0AAD8RTY0</accession>
<name>A0AAD8RTY0_LOLMU</name>
<evidence type="ECO:0000313" key="9">
    <source>
        <dbReference type="Proteomes" id="UP001231189"/>
    </source>
</evidence>
<organism evidence="8 9">
    <name type="scientific">Lolium multiflorum</name>
    <name type="common">Italian ryegrass</name>
    <name type="synonym">Lolium perenne subsp. multiflorum</name>
    <dbReference type="NCBI Taxonomy" id="4521"/>
    <lineage>
        <taxon>Eukaryota</taxon>
        <taxon>Viridiplantae</taxon>
        <taxon>Streptophyta</taxon>
        <taxon>Embryophyta</taxon>
        <taxon>Tracheophyta</taxon>
        <taxon>Spermatophyta</taxon>
        <taxon>Magnoliopsida</taxon>
        <taxon>Liliopsida</taxon>
        <taxon>Poales</taxon>
        <taxon>Poaceae</taxon>
        <taxon>BOP clade</taxon>
        <taxon>Pooideae</taxon>
        <taxon>Poodae</taxon>
        <taxon>Poeae</taxon>
        <taxon>Poeae Chloroplast Group 2 (Poeae type)</taxon>
        <taxon>Loliodinae</taxon>
        <taxon>Loliinae</taxon>
        <taxon>Lolium</taxon>
    </lineage>
</organism>
<dbReference type="PANTHER" id="PTHR33281">
    <property type="entry name" value="UPF0187 PROTEIN YNEE"/>
    <property type="match status" value="1"/>
</dbReference>
<proteinExistence type="predicted"/>
<dbReference type="AlphaFoldDB" id="A0AAD8RTY0"/>
<gene>
    <name evidence="8" type="ORF">QYE76_004131</name>
</gene>
<dbReference type="GO" id="GO:0006811">
    <property type="term" value="P:monoatomic ion transport"/>
    <property type="evidence" value="ECO:0007669"/>
    <property type="project" value="UniProtKB-KW"/>
</dbReference>
<evidence type="ECO:0000256" key="6">
    <source>
        <dbReference type="ARBA" id="ARBA00023136"/>
    </source>
</evidence>